<dbReference type="Proteomes" id="UP001327560">
    <property type="component" value="Chromosome 6"/>
</dbReference>
<dbReference type="CDD" id="cd12330">
    <property type="entry name" value="RRM2_Hrp1p"/>
    <property type="match status" value="1"/>
</dbReference>
<feature type="domain" description="RRM" evidence="5">
    <location>
        <begin position="130"/>
        <end position="206"/>
    </location>
</feature>
<dbReference type="GO" id="GO:0006417">
    <property type="term" value="P:regulation of translation"/>
    <property type="evidence" value="ECO:0007669"/>
    <property type="project" value="TreeGrafter"/>
</dbReference>
<evidence type="ECO:0000256" key="4">
    <source>
        <dbReference type="SAM" id="Phobius"/>
    </source>
</evidence>
<dbReference type="SMART" id="SM00360">
    <property type="entry name" value="RRM"/>
    <property type="match status" value="2"/>
</dbReference>
<keyword evidence="4" id="KW-0812">Transmembrane</keyword>
<dbReference type="CDD" id="cd12325">
    <property type="entry name" value="RRM1_hnRNPA_hnRNPD_like"/>
    <property type="match status" value="1"/>
</dbReference>
<keyword evidence="7" id="KW-1185">Reference proteome</keyword>
<dbReference type="EMBL" id="CP136895">
    <property type="protein sequence ID" value="WOL10431.1"/>
    <property type="molecule type" value="Genomic_DNA"/>
</dbReference>
<feature type="transmembrane region" description="Helical" evidence="4">
    <location>
        <begin position="12"/>
        <end position="35"/>
    </location>
</feature>
<evidence type="ECO:0000256" key="3">
    <source>
        <dbReference type="PROSITE-ProRule" id="PRU00176"/>
    </source>
</evidence>
<accession>A0AAQ3QF28</accession>
<keyword evidence="4" id="KW-0472">Membrane</keyword>
<dbReference type="PANTHER" id="PTHR48032">
    <property type="entry name" value="RNA-BINDING PROTEIN MUSASHI HOMOLOG RBP6"/>
    <property type="match status" value="1"/>
</dbReference>
<gene>
    <name evidence="6" type="ORF">Cni_G19186</name>
</gene>
<dbReference type="SUPFAM" id="SSF54928">
    <property type="entry name" value="RNA-binding domain, RBD"/>
    <property type="match status" value="2"/>
</dbReference>
<dbReference type="FunFam" id="3.30.70.330:FF:000051">
    <property type="entry name" value="Heterogeneous nuclear ribonucleoprotein 1"/>
    <property type="match status" value="1"/>
</dbReference>
<keyword evidence="1" id="KW-0677">Repeat</keyword>
<dbReference type="Gene3D" id="3.30.70.330">
    <property type="match status" value="2"/>
</dbReference>
<evidence type="ECO:0000313" key="7">
    <source>
        <dbReference type="Proteomes" id="UP001327560"/>
    </source>
</evidence>
<keyword evidence="2 3" id="KW-0694">RNA-binding</keyword>
<keyword evidence="6" id="KW-0687">Ribonucleoprotein</keyword>
<dbReference type="Pfam" id="PF00076">
    <property type="entry name" value="RRM_1"/>
    <property type="match status" value="2"/>
</dbReference>
<dbReference type="AlphaFoldDB" id="A0AAQ3QF28"/>
<protein>
    <submittedName>
        <fullName evidence="6">Heterogeneous nuclear ribonucleoprotein 1-like</fullName>
    </submittedName>
</protein>
<evidence type="ECO:0000259" key="5">
    <source>
        <dbReference type="PROSITE" id="PS50102"/>
    </source>
</evidence>
<dbReference type="PROSITE" id="PS50102">
    <property type="entry name" value="RRM"/>
    <property type="match status" value="2"/>
</dbReference>
<dbReference type="GO" id="GO:0003729">
    <property type="term" value="F:mRNA binding"/>
    <property type="evidence" value="ECO:0007669"/>
    <property type="project" value="TreeGrafter"/>
</dbReference>
<reference evidence="6 7" key="1">
    <citation type="submission" date="2023-10" db="EMBL/GenBank/DDBJ databases">
        <title>Chromosome-scale genome assembly provides insights into flower coloration mechanisms of Canna indica.</title>
        <authorList>
            <person name="Li C."/>
        </authorList>
    </citation>
    <scope>NUCLEOTIDE SEQUENCE [LARGE SCALE GENOMIC DNA]</scope>
    <source>
        <tissue evidence="6">Flower</tissue>
    </source>
</reference>
<dbReference type="PANTHER" id="PTHR48032:SF6">
    <property type="entry name" value="RNA-BINDING (RRM_RBD_RNP MOTIFS) FAMILY PROTEIN"/>
    <property type="match status" value="1"/>
</dbReference>
<dbReference type="InterPro" id="IPR000504">
    <property type="entry name" value="RRM_dom"/>
</dbReference>
<keyword evidence="4" id="KW-1133">Transmembrane helix</keyword>
<feature type="domain" description="RRM" evidence="5">
    <location>
        <begin position="230"/>
        <end position="307"/>
    </location>
</feature>
<evidence type="ECO:0000313" key="6">
    <source>
        <dbReference type="EMBL" id="WOL10431.1"/>
    </source>
</evidence>
<dbReference type="FunFam" id="3.30.70.330:FF:000102">
    <property type="entry name" value="Heterogeneous nuclear ribonucleoprotein 1"/>
    <property type="match status" value="1"/>
</dbReference>
<organism evidence="6 7">
    <name type="scientific">Canna indica</name>
    <name type="common">Indian-shot</name>
    <dbReference type="NCBI Taxonomy" id="4628"/>
    <lineage>
        <taxon>Eukaryota</taxon>
        <taxon>Viridiplantae</taxon>
        <taxon>Streptophyta</taxon>
        <taxon>Embryophyta</taxon>
        <taxon>Tracheophyta</taxon>
        <taxon>Spermatophyta</taxon>
        <taxon>Magnoliopsida</taxon>
        <taxon>Liliopsida</taxon>
        <taxon>Zingiberales</taxon>
        <taxon>Cannaceae</taxon>
        <taxon>Canna</taxon>
    </lineage>
</organism>
<evidence type="ECO:0000256" key="1">
    <source>
        <dbReference type="ARBA" id="ARBA00022737"/>
    </source>
</evidence>
<dbReference type="InterPro" id="IPR035979">
    <property type="entry name" value="RBD_domain_sf"/>
</dbReference>
<sequence>MPRRLNKAPILFDIFVFAGGAAITVLMFCGLYSSFSSTSFVNGPMPASISKYHVSNSPSDGSDGISNNPPAFTFYDDPSVSYNISSRIGDWDAKCREWLRLHSTYAADGRELLLMLTGSQPGMATGMELRKVFIGGISWETNEDGLREYFSKFGEVVEVLIMKDRVTGRGRGFGFVVFEDPAVAERVVMERHIIDGRMVEAKKAVPRDDQQIFTRNNSSARGSPGPAQTKKIFVGGLPSSITEIDFKNYFDQFGTITDVVVMYDQNTKRPRGFGFITYDSEDAVDKVLFRTFHELNGKLVEVKRAVPKELSPGPSMRSPISGNNYNLNRVNSSTNGYSKGYNLSLTSDHDMIKDSRIGSLASGKNGFLSFGPGLRLDMDYPSTFASSLIGNSSFNDNLGYEQSLTSYYSTNSTRYNSPIPDDVVNENISSVFSSAARSVWEDTKPNCATNSAISNASLAFGSGGLGRFCISSLSYGNSSSPISSQIGGNGSIYNSGNLGCGIRKTFDFGGSNFERRISHTATNTALSSGYDKSHPNLYGNSLAYGDPTWRSFFELDRNGTLSYRPGNSDSDITGKGFADYIGVHNAGN</sequence>
<name>A0AAQ3QF28_9LILI</name>
<proteinExistence type="predicted"/>
<dbReference type="InterPro" id="IPR012677">
    <property type="entry name" value="Nucleotide-bd_a/b_plait_sf"/>
</dbReference>
<evidence type="ECO:0000256" key="2">
    <source>
        <dbReference type="ARBA" id="ARBA00022884"/>
    </source>
</evidence>
<dbReference type="GO" id="GO:1990904">
    <property type="term" value="C:ribonucleoprotein complex"/>
    <property type="evidence" value="ECO:0007669"/>
    <property type="project" value="UniProtKB-KW"/>
</dbReference>